<feature type="transmembrane region" description="Helical" evidence="6">
    <location>
        <begin position="172"/>
        <end position="193"/>
    </location>
</feature>
<keyword evidence="4 6" id="KW-1133">Transmembrane helix</keyword>
<feature type="transmembrane region" description="Helical" evidence="6">
    <location>
        <begin position="253"/>
        <end position="274"/>
    </location>
</feature>
<dbReference type="InterPro" id="IPR045069">
    <property type="entry name" value="MATE_euk"/>
</dbReference>
<keyword evidence="3 6" id="KW-0812">Transmembrane</keyword>
<keyword evidence="8" id="KW-1185">Reference proteome</keyword>
<dbReference type="EMBL" id="JARAOO010000010">
    <property type="protein sequence ID" value="KAJ7952864.1"/>
    <property type="molecule type" value="Genomic_DNA"/>
</dbReference>
<gene>
    <name evidence="7" type="ORF">O6P43_024640</name>
</gene>
<protein>
    <recommendedName>
        <fullName evidence="6">Protein DETOXIFICATION</fullName>
    </recommendedName>
    <alternativeName>
        <fullName evidence="6">Multidrug and toxic compound extrusion protein</fullName>
    </alternativeName>
</protein>
<dbReference type="NCBIfam" id="TIGR00797">
    <property type="entry name" value="matE"/>
    <property type="match status" value="1"/>
</dbReference>
<evidence type="ECO:0000256" key="1">
    <source>
        <dbReference type="ARBA" id="ARBA00004141"/>
    </source>
</evidence>
<feature type="transmembrane region" description="Helical" evidence="6">
    <location>
        <begin position="295"/>
        <end position="316"/>
    </location>
</feature>
<evidence type="ECO:0000313" key="7">
    <source>
        <dbReference type="EMBL" id="KAJ7952864.1"/>
    </source>
</evidence>
<accession>A0AAD7L762</accession>
<dbReference type="KEGG" id="qsa:O6P43_024640"/>
<evidence type="ECO:0000313" key="8">
    <source>
        <dbReference type="Proteomes" id="UP001163823"/>
    </source>
</evidence>
<dbReference type="GO" id="GO:1990961">
    <property type="term" value="P:xenobiotic detoxification by transmembrane export across the plasma membrane"/>
    <property type="evidence" value="ECO:0007669"/>
    <property type="project" value="InterPro"/>
</dbReference>
<dbReference type="GO" id="GO:0015297">
    <property type="term" value="F:antiporter activity"/>
    <property type="evidence" value="ECO:0007669"/>
    <property type="project" value="InterPro"/>
</dbReference>
<proteinExistence type="inferred from homology"/>
<feature type="transmembrane region" description="Helical" evidence="6">
    <location>
        <begin position="214"/>
        <end position="233"/>
    </location>
</feature>
<dbReference type="GO" id="GO:0016020">
    <property type="term" value="C:membrane"/>
    <property type="evidence" value="ECO:0007669"/>
    <property type="project" value="UniProtKB-SubCell"/>
</dbReference>
<organism evidence="7 8">
    <name type="scientific">Quillaja saponaria</name>
    <name type="common">Soap bark tree</name>
    <dbReference type="NCBI Taxonomy" id="32244"/>
    <lineage>
        <taxon>Eukaryota</taxon>
        <taxon>Viridiplantae</taxon>
        <taxon>Streptophyta</taxon>
        <taxon>Embryophyta</taxon>
        <taxon>Tracheophyta</taxon>
        <taxon>Spermatophyta</taxon>
        <taxon>Magnoliopsida</taxon>
        <taxon>eudicotyledons</taxon>
        <taxon>Gunneridae</taxon>
        <taxon>Pentapetalae</taxon>
        <taxon>rosids</taxon>
        <taxon>fabids</taxon>
        <taxon>Fabales</taxon>
        <taxon>Quillajaceae</taxon>
        <taxon>Quillaja</taxon>
    </lineage>
</organism>
<comment type="similarity">
    <text evidence="2 6">Belongs to the multi antimicrobial extrusion (MATE) (TC 2.A.66.1) family.</text>
</comment>
<dbReference type="Pfam" id="PF01554">
    <property type="entry name" value="MatE"/>
    <property type="match status" value="2"/>
</dbReference>
<feature type="transmembrane region" description="Helical" evidence="6">
    <location>
        <begin position="394"/>
        <end position="416"/>
    </location>
</feature>
<evidence type="ECO:0000256" key="6">
    <source>
        <dbReference type="RuleBase" id="RU004914"/>
    </source>
</evidence>
<dbReference type="Proteomes" id="UP001163823">
    <property type="component" value="Chromosome 10"/>
</dbReference>
<feature type="transmembrane region" description="Helical" evidence="6">
    <location>
        <begin position="106"/>
        <end position="127"/>
    </location>
</feature>
<dbReference type="InterPro" id="IPR002528">
    <property type="entry name" value="MATE_fam"/>
</dbReference>
<name>A0AAD7L762_QUISA</name>
<evidence type="ECO:0000256" key="4">
    <source>
        <dbReference type="ARBA" id="ARBA00022989"/>
    </source>
</evidence>
<dbReference type="AlphaFoldDB" id="A0AAD7L762"/>
<evidence type="ECO:0000256" key="2">
    <source>
        <dbReference type="ARBA" id="ARBA00010199"/>
    </source>
</evidence>
<reference evidence="7" key="1">
    <citation type="journal article" date="2023" name="Science">
        <title>Elucidation of the pathway for biosynthesis of saponin adjuvants from the soapbark tree.</title>
        <authorList>
            <person name="Reed J."/>
            <person name="Orme A."/>
            <person name="El-Demerdash A."/>
            <person name="Owen C."/>
            <person name="Martin L.B.B."/>
            <person name="Misra R.C."/>
            <person name="Kikuchi S."/>
            <person name="Rejzek M."/>
            <person name="Martin A.C."/>
            <person name="Harkess A."/>
            <person name="Leebens-Mack J."/>
            <person name="Louveau T."/>
            <person name="Stephenson M.J."/>
            <person name="Osbourn A."/>
        </authorList>
    </citation>
    <scope>NUCLEOTIDE SEQUENCE</scope>
    <source>
        <strain evidence="7">S10</strain>
    </source>
</reference>
<sequence length="454" mass="49181">MIIAGLLIYGKSAISMLFMGKIEKDTLAGGCLAIGIANITGFSVISGLAAGMESISSQACGAQQWHLMSQTLQRTIIILILACLPISYLWLNFEPILLFWGQNPTISSIAATYLAFSLPDLLFQSFFNPLKIFLRTQNITLPLMLSAAFSLVLHAPINYVMVNYFNLGVKGIALAGALTDLNLLVVLLLYLWLSGACNKSWKGWSFQCFKQWKPILRQAMPSCISVCLEWWWYELMLLLSGLLPNAAEAVATTGILIQATALVYNFPIALNLAVSTRVGNELGANMPSQAKTSSLIALLCAFVTGFIAMLFTMTMRNAWGLIFTTDKAILSLTAAALPVVGLCELGNCPQTTVCGVLRGSARPTLGANINLGSFYGVGLPVAILMGFFMDFGLLGLWLGLLAAQMVCTVVMIIVLMRTNWKIQAKRARELTGMNAEEESKSEGLEGLISIMLLS</sequence>
<feature type="transmembrane region" description="Helical" evidence="6">
    <location>
        <begin position="27"/>
        <end position="50"/>
    </location>
</feature>
<feature type="transmembrane region" description="Helical" evidence="6">
    <location>
        <begin position="369"/>
        <end position="388"/>
    </location>
</feature>
<feature type="transmembrane region" description="Helical" evidence="6">
    <location>
        <begin position="328"/>
        <end position="348"/>
    </location>
</feature>
<dbReference type="PANTHER" id="PTHR11206">
    <property type="entry name" value="MULTIDRUG RESISTANCE PROTEIN"/>
    <property type="match status" value="1"/>
</dbReference>
<dbReference type="GO" id="GO:0042910">
    <property type="term" value="F:xenobiotic transmembrane transporter activity"/>
    <property type="evidence" value="ECO:0007669"/>
    <property type="project" value="InterPro"/>
</dbReference>
<dbReference type="CDD" id="cd13132">
    <property type="entry name" value="MATE_eukaryotic"/>
    <property type="match status" value="1"/>
</dbReference>
<evidence type="ECO:0000256" key="3">
    <source>
        <dbReference type="ARBA" id="ARBA00022692"/>
    </source>
</evidence>
<keyword evidence="5 6" id="KW-0472">Membrane</keyword>
<feature type="transmembrane region" description="Helical" evidence="6">
    <location>
        <begin position="71"/>
        <end position="91"/>
    </location>
</feature>
<comment type="subcellular location">
    <subcellularLocation>
        <location evidence="1">Membrane</location>
        <topology evidence="1">Multi-pass membrane protein</topology>
    </subcellularLocation>
</comment>
<comment type="caution">
    <text evidence="7">The sequence shown here is derived from an EMBL/GenBank/DDBJ whole genome shotgun (WGS) entry which is preliminary data.</text>
</comment>
<evidence type="ECO:0000256" key="5">
    <source>
        <dbReference type="ARBA" id="ARBA00023136"/>
    </source>
</evidence>
<feature type="transmembrane region" description="Helical" evidence="6">
    <location>
        <begin position="139"/>
        <end position="160"/>
    </location>
</feature>